<evidence type="ECO:0000313" key="4">
    <source>
        <dbReference type="Proteomes" id="UP000542674"/>
    </source>
</evidence>
<dbReference type="AlphaFoldDB" id="A0A7W7WV05"/>
<evidence type="ECO:0000313" key="3">
    <source>
        <dbReference type="EMBL" id="MBB4964397.1"/>
    </source>
</evidence>
<gene>
    <name evidence="3" type="ORF">F4559_001756</name>
</gene>
<feature type="transmembrane region" description="Helical" evidence="2">
    <location>
        <begin position="109"/>
        <end position="128"/>
    </location>
</feature>
<evidence type="ECO:0000256" key="1">
    <source>
        <dbReference type="SAM" id="MobiDB-lite"/>
    </source>
</evidence>
<evidence type="ECO:0000256" key="2">
    <source>
        <dbReference type="SAM" id="Phobius"/>
    </source>
</evidence>
<organism evidence="3 4">
    <name type="scientific">Saccharothrix violaceirubra</name>
    <dbReference type="NCBI Taxonomy" id="413306"/>
    <lineage>
        <taxon>Bacteria</taxon>
        <taxon>Bacillati</taxon>
        <taxon>Actinomycetota</taxon>
        <taxon>Actinomycetes</taxon>
        <taxon>Pseudonocardiales</taxon>
        <taxon>Pseudonocardiaceae</taxon>
        <taxon>Saccharothrix</taxon>
    </lineage>
</organism>
<sequence>MSGTRLVGVLLLLAAAVTAALATFLPLFRYVQEFSPSNGIEFSSTSWEYEVRFKISADDAEGVDRSSDDQREPSPQFGVPVMFGVLVLFGAALLSFLPERQRLASRYAAVGASGVLIGGVGAAFAFAAKALTSGDPVRAQVQDGHYGAGLWLLLAATAAAVVGTVLLHTRRERAVEATVGVVYRVDEGDDDTPPFGIPVAVLPGDAVTGGPVRDTGPASGAGASTAAGVVGTESAGVGTVADGNPAGNADGKSEERTS</sequence>
<protein>
    <submittedName>
        <fullName evidence="3">Uncharacterized protein</fullName>
    </submittedName>
</protein>
<feature type="transmembrane region" description="Helical" evidence="2">
    <location>
        <begin position="148"/>
        <end position="167"/>
    </location>
</feature>
<accession>A0A7W7WV05</accession>
<dbReference type="Proteomes" id="UP000542674">
    <property type="component" value="Unassembled WGS sequence"/>
</dbReference>
<reference evidence="3 4" key="1">
    <citation type="submission" date="2020-08" db="EMBL/GenBank/DDBJ databases">
        <title>Sequencing the genomes of 1000 actinobacteria strains.</title>
        <authorList>
            <person name="Klenk H.-P."/>
        </authorList>
    </citation>
    <scope>NUCLEOTIDE SEQUENCE [LARGE SCALE GENOMIC DNA]</scope>
    <source>
        <strain evidence="3 4">DSM 45084</strain>
    </source>
</reference>
<keyword evidence="2" id="KW-1133">Transmembrane helix</keyword>
<feature type="transmembrane region" description="Helical" evidence="2">
    <location>
        <begin position="77"/>
        <end position="97"/>
    </location>
</feature>
<dbReference type="RefSeq" id="WP_184667376.1">
    <property type="nucleotide sequence ID" value="NZ_BAABAI010000012.1"/>
</dbReference>
<proteinExistence type="predicted"/>
<keyword evidence="2" id="KW-0812">Transmembrane</keyword>
<feature type="region of interest" description="Disordered" evidence="1">
    <location>
        <begin position="234"/>
        <end position="258"/>
    </location>
</feature>
<name>A0A7W7WV05_9PSEU</name>
<dbReference type="EMBL" id="JACHJS010000001">
    <property type="protein sequence ID" value="MBB4964397.1"/>
    <property type="molecule type" value="Genomic_DNA"/>
</dbReference>
<comment type="caution">
    <text evidence="3">The sequence shown here is derived from an EMBL/GenBank/DDBJ whole genome shotgun (WGS) entry which is preliminary data.</text>
</comment>
<keyword evidence="2" id="KW-0472">Membrane</keyword>
<keyword evidence="4" id="KW-1185">Reference proteome</keyword>